<sequence length="182" mass="20633">MGRALIKLVYKQVIDASSTSTFERNVFQATYDEFKLKSQTYNMEGKFKTFTELKANDGRANSLHYKISFAAAYFIEELNKRMPDLVDNLGDAIAFDVAKFELIQSDLTDRDAHKLAINYCTDTLTLCDIVGEYMILAKGDVALSETAETFVLKLQPNLSIVEFHIIDQSTHNTYVPIHTNNN</sequence>
<comment type="caution">
    <text evidence="1">The sequence shown here is derived from an EMBL/GenBank/DDBJ whole genome shotgun (WGS) entry which is preliminary data.</text>
</comment>
<dbReference type="RefSeq" id="WP_144247463.1">
    <property type="nucleotide sequence ID" value="NZ_VLPK01000001.1"/>
</dbReference>
<gene>
    <name evidence="1" type="ORF">FO440_06850</name>
</gene>
<name>A0A556MVQ6_9SPHI</name>
<keyword evidence="2" id="KW-1185">Reference proteome</keyword>
<organism evidence="1 2">
    <name type="scientific">Mucilaginibacter corticis</name>
    <dbReference type="NCBI Taxonomy" id="2597670"/>
    <lineage>
        <taxon>Bacteria</taxon>
        <taxon>Pseudomonadati</taxon>
        <taxon>Bacteroidota</taxon>
        <taxon>Sphingobacteriia</taxon>
        <taxon>Sphingobacteriales</taxon>
        <taxon>Sphingobacteriaceae</taxon>
        <taxon>Mucilaginibacter</taxon>
    </lineage>
</organism>
<protein>
    <submittedName>
        <fullName evidence="1">Uncharacterized protein</fullName>
    </submittedName>
</protein>
<proteinExistence type="predicted"/>
<dbReference type="OrthoDB" id="793934at2"/>
<accession>A0A556MVQ6</accession>
<dbReference type="Proteomes" id="UP000318733">
    <property type="component" value="Unassembled WGS sequence"/>
</dbReference>
<evidence type="ECO:0000313" key="1">
    <source>
        <dbReference type="EMBL" id="TSJ43898.1"/>
    </source>
</evidence>
<dbReference type="EMBL" id="VLPK01000001">
    <property type="protein sequence ID" value="TSJ43898.1"/>
    <property type="molecule type" value="Genomic_DNA"/>
</dbReference>
<reference evidence="1 2" key="1">
    <citation type="submission" date="2019-07" db="EMBL/GenBank/DDBJ databases">
        <authorList>
            <person name="Huq M.A."/>
        </authorList>
    </citation>
    <scope>NUCLEOTIDE SEQUENCE [LARGE SCALE GENOMIC DNA]</scope>
    <source>
        <strain evidence="1 2">MAH-19</strain>
    </source>
</reference>
<dbReference type="AlphaFoldDB" id="A0A556MVQ6"/>
<evidence type="ECO:0000313" key="2">
    <source>
        <dbReference type="Proteomes" id="UP000318733"/>
    </source>
</evidence>